<dbReference type="GO" id="GO:0102559">
    <property type="term" value="F:peptide chain release factor N(5)-glutamine methyltransferase activity"/>
    <property type="evidence" value="ECO:0007669"/>
    <property type="project" value="UniProtKB-EC"/>
</dbReference>
<dbReference type="InterPro" id="IPR004556">
    <property type="entry name" value="HemK-like"/>
</dbReference>
<dbReference type="InterPro" id="IPR002052">
    <property type="entry name" value="DNA_methylase_N6_adenine_CS"/>
</dbReference>
<dbReference type="Pfam" id="PF17827">
    <property type="entry name" value="PrmC_N"/>
    <property type="match status" value="1"/>
</dbReference>
<organism evidence="8 9">
    <name type="scientific">Arcanobacterium buesumense</name>
    <dbReference type="NCBI Taxonomy" id="2722751"/>
    <lineage>
        <taxon>Bacteria</taxon>
        <taxon>Bacillati</taxon>
        <taxon>Actinomycetota</taxon>
        <taxon>Actinomycetes</taxon>
        <taxon>Actinomycetales</taxon>
        <taxon>Actinomycetaceae</taxon>
        <taxon>Arcanobacterium</taxon>
    </lineage>
</organism>
<evidence type="ECO:0000256" key="1">
    <source>
        <dbReference type="ARBA" id="ARBA00012771"/>
    </source>
</evidence>
<dbReference type="NCBIfam" id="TIGR03534">
    <property type="entry name" value="RF_mod_PrmC"/>
    <property type="match status" value="1"/>
</dbReference>
<evidence type="ECO:0000313" key="8">
    <source>
        <dbReference type="EMBL" id="QJC21366.1"/>
    </source>
</evidence>
<evidence type="ECO:0000256" key="3">
    <source>
        <dbReference type="ARBA" id="ARBA00022679"/>
    </source>
</evidence>
<gene>
    <name evidence="8" type="primary">prmC</name>
    <name evidence="8" type="ORF">HC352_01740</name>
</gene>
<dbReference type="KEGG" id="arca:HC352_01740"/>
<protein>
    <recommendedName>
        <fullName evidence="1">peptide chain release factor N(5)-glutamine methyltransferase</fullName>
        <ecNumber evidence="1">2.1.1.297</ecNumber>
    </recommendedName>
</protein>
<evidence type="ECO:0000259" key="7">
    <source>
        <dbReference type="Pfam" id="PF17827"/>
    </source>
</evidence>
<keyword evidence="4" id="KW-0949">S-adenosyl-L-methionine</keyword>
<dbReference type="EC" id="2.1.1.297" evidence="1"/>
<proteinExistence type="predicted"/>
<dbReference type="InterPro" id="IPR050320">
    <property type="entry name" value="N5-glutamine_MTase"/>
</dbReference>
<dbReference type="NCBIfam" id="TIGR00536">
    <property type="entry name" value="hemK_fam"/>
    <property type="match status" value="1"/>
</dbReference>
<accession>A0A6H2EJ61</accession>
<dbReference type="GO" id="GO:0032259">
    <property type="term" value="P:methylation"/>
    <property type="evidence" value="ECO:0007669"/>
    <property type="project" value="UniProtKB-KW"/>
</dbReference>
<dbReference type="SUPFAM" id="SSF53335">
    <property type="entry name" value="S-adenosyl-L-methionine-dependent methyltransferases"/>
    <property type="match status" value="1"/>
</dbReference>
<feature type="domain" description="Methyltransferase small" evidence="6">
    <location>
        <begin position="106"/>
        <end position="193"/>
    </location>
</feature>
<dbReference type="InterPro" id="IPR007848">
    <property type="entry name" value="Small_mtfrase_dom"/>
</dbReference>
<dbReference type="AlphaFoldDB" id="A0A6H2EJ61"/>
<evidence type="ECO:0000256" key="4">
    <source>
        <dbReference type="ARBA" id="ARBA00022691"/>
    </source>
</evidence>
<dbReference type="PROSITE" id="PS00092">
    <property type="entry name" value="N6_MTASE"/>
    <property type="match status" value="1"/>
</dbReference>
<dbReference type="CDD" id="cd02440">
    <property type="entry name" value="AdoMet_MTases"/>
    <property type="match status" value="1"/>
</dbReference>
<keyword evidence="3 8" id="KW-0808">Transferase</keyword>
<dbReference type="InterPro" id="IPR019874">
    <property type="entry name" value="RF_methyltr_PrmC"/>
</dbReference>
<dbReference type="PANTHER" id="PTHR18895">
    <property type="entry name" value="HEMK METHYLTRANSFERASE"/>
    <property type="match status" value="1"/>
</dbReference>
<dbReference type="Proteomes" id="UP000502298">
    <property type="component" value="Chromosome"/>
</dbReference>
<dbReference type="RefSeq" id="WP_168917307.1">
    <property type="nucleotide sequence ID" value="NZ_CP050804.1"/>
</dbReference>
<feature type="domain" description="Release factor glutamine methyltransferase N-terminal" evidence="7">
    <location>
        <begin position="8"/>
        <end position="71"/>
    </location>
</feature>
<keyword evidence="9" id="KW-1185">Reference proteome</keyword>
<reference evidence="8 9" key="1">
    <citation type="submission" date="2020-03" db="EMBL/GenBank/DDBJ databases">
        <title>Complete genome of Arcanobacterium buesumensis sp. nov. strain 2701.</title>
        <authorList>
            <person name="Borowiak M."/>
            <person name="Alssahen M."/>
            <person name="Laemmler C."/>
            <person name="Malorny B."/>
            <person name="Hassan A."/>
            <person name="Prenger-Berninghoff E."/>
            <person name="Ploetz M."/>
            <person name="Abdulmawjood A."/>
        </authorList>
    </citation>
    <scope>NUCLEOTIDE SEQUENCE [LARGE SCALE GENOMIC DNA]</scope>
    <source>
        <strain evidence="8 9">2701</strain>
    </source>
</reference>
<dbReference type="GO" id="GO:0003676">
    <property type="term" value="F:nucleic acid binding"/>
    <property type="evidence" value="ECO:0007669"/>
    <property type="project" value="InterPro"/>
</dbReference>
<evidence type="ECO:0000313" key="9">
    <source>
        <dbReference type="Proteomes" id="UP000502298"/>
    </source>
</evidence>
<dbReference type="Gene3D" id="3.40.50.150">
    <property type="entry name" value="Vaccinia Virus protein VP39"/>
    <property type="match status" value="1"/>
</dbReference>
<keyword evidence="2 8" id="KW-0489">Methyltransferase</keyword>
<comment type="catalytic activity">
    <reaction evidence="5">
        <text>L-glutaminyl-[peptide chain release factor] + S-adenosyl-L-methionine = N(5)-methyl-L-glutaminyl-[peptide chain release factor] + S-adenosyl-L-homocysteine + H(+)</text>
        <dbReference type="Rhea" id="RHEA:42896"/>
        <dbReference type="Rhea" id="RHEA-COMP:10271"/>
        <dbReference type="Rhea" id="RHEA-COMP:10272"/>
        <dbReference type="ChEBI" id="CHEBI:15378"/>
        <dbReference type="ChEBI" id="CHEBI:30011"/>
        <dbReference type="ChEBI" id="CHEBI:57856"/>
        <dbReference type="ChEBI" id="CHEBI:59789"/>
        <dbReference type="ChEBI" id="CHEBI:61891"/>
        <dbReference type="EC" id="2.1.1.297"/>
    </reaction>
</comment>
<sequence>MTTWAQKLRVGTMLLADAGLPSPDVDARLIAEWIVSQVPLGHQTITVADEERFDKAISRRATNEPVQHIIGRMWFRYLELISRPGAFIVRPETEMVTQAGLDAVTAMQKKTPIVVDLCTGSGAIALAVATEIPTSRVWGVERDATAFAVAEENNARYGKPVTLIHDDARTALPELNGKVDVCISNPPYVPQEQNLPADVYHDPPQALYGGGVDGLDVPRELVIRAFDMLRPGGVLVMEHGDNQGSALVTHARRCGFYTAHTGVDLTGRDRWLYAEKGKDDR</sequence>
<name>A0A6H2EJ61_9ACTO</name>
<dbReference type="Gene3D" id="1.10.8.10">
    <property type="entry name" value="DNA helicase RuvA subunit, C-terminal domain"/>
    <property type="match status" value="1"/>
</dbReference>
<dbReference type="PANTHER" id="PTHR18895:SF74">
    <property type="entry name" value="MTRF1L RELEASE FACTOR GLUTAMINE METHYLTRANSFERASE"/>
    <property type="match status" value="1"/>
</dbReference>
<dbReference type="InterPro" id="IPR029063">
    <property type="entry name" value="SAM-dependent_MTases_sf"/>
</dbReference>
<evidence type="ECO:0000259" key="6">
    <source>
        <dbReference type="Pfam" id="PF05175"/>
    </source>
</evidence>
<evidence type="ECO:0000256" key="5">
    <source>
        <dbReference type="ARBA" id="ARBA00048391"/>
    </source>
</evidence>
<dbReference type="Pfam" id="PF05175">
    <property type="entry name" value="MTS"/>
    <property type="match status" value="1"/>
</dbReference>
<dbReference type="InterPro" id="IPR040758">
    <property type="entry name" value="PrmC_N"/>
</dbReference>
<evidence type="ECO:0000256" key="2">
    <source>
        <dbReference type="ARBA" id="ARBA00022603"/>
    </source>
</evidence>
<dbReference type="EMBL" id="CP050804">
    <property type="protein sequence ID" value="QJC21366.1"/>
    <property type="molecule type" value="Genomic_DNA"/>
</dbReference>